<dbReference type="EMBL" id="JAIXMP010000002">
    <property type="protein sequence ID" value="KAI9276769.1"/>
    <property type="molecule type" value="Genomic_DNA"/>
</dbReference>
<sequence>MKFAHTLILNAVPDWVDQYVDYDHLKKLAYRIERINVQRMLERRPSISRTIEEGKLEKSVTVPSVAGRDDGEHPTTSSHRPSLAPTMTNTSTPEEHQRHEDDQRFIGECDKQLDKVCKFYEEKENEIFEDAKTLRFQFDEFGVPLLDETISHALTWGAHDSEHKLERLDTLLAGYPPVSFTPPIITTSPMKNSRTDSDDDGNNDYYHNEKEEMHATNTAMPNITSPAITSVSPSIVSSTQRTTPTPLQRRYSTSILHSGHRSKSDTLLHSGSAQDSGSGAITQQQQQQQQQHPLPSLTRWNTVGVPASIHNYEHYNPNWLRGFRFLRRADSNAALTRRLSEVKEFNRYYNFRARCASVYILLSELKSYIHLNKEAFQKITKKWDKITGSNLRTTYCKNVVELAHPFQPARVQEIETAMKLIEHMYAAVFTAGNITSAVSELKLHMRDHIHYERNTVWKDMVGKEREAYDAHAVQPQPGFHVPYINVFCSRSTLRHIIALLLSVIVYALLMSFDTMGDIPASKCLALLIFAAMMWAFETLPLFATAYLIALMIIPMDIIKDTNGDHMSAKDAAKAVFASMFNGTIAVLLGGFSIAAALSRHGVTKAFAAVVLSKAGTRPHWVILVNMYLAAFLCMWISNVATPVLCFSLVQPILRTLPPNSTVGPCLIMGIALASCIGGLSSPISSPQNIIAIQLLEPNPGWGIWFSAALPLTIICVMTTWGMLLLYFRPTRSTPQINVIKSTGWSRPSYSQVWVVFACLLTIGLWCGETAMGDFWGDNGTIALIPFVLLFGTNMLNKTDLNNFLWSVVTLAQGGMALGFAVNSSGLLDIIGHRIANGVHDLPVLAILFIFGVLVLVFATFVSHTVAALIILPIVKQVGQQLPIPHPNLLVMGTGLTASVAMGLPVSGFPNMNAIMQEDPTGRPYLYMKDFVLCGIPASIISAIITILLGYGILSGVGY</sequence>
<evidence type="ECO:0000256" key="4">
    <source>
        <dbReference type="ARBA" id="ARBA00022989"/>
    </source>
</evidence>
<feature type="region of interest" description="Disordered" evidence="6">
    <location>
        <begin position="183"/>
        <end position="206"/>
    </location>
</feature>
<keyword evidence="3 7" id="KW-0812">Transmembrane</keyword>
<feature type="transmembrane region" description="Helical" evidence="7">
    <location>
        <begin position="803"/>
        <end position="821"/>
    </location>
</feature>
<dbReference type="InterPro" id="IPR004680">
    <property type="entry name" value="Cit_transptr-like_dom"/>
</dbReference>
<evidence type="ECO:0000256" key="1">
    <source>
        <dbReference type="ARBA" id="ARBA00004141"/>
    </source>
</evidence>
<dbReference type="InterPro" id="IPR004331">
    <property type="entry name" value="SPX_dom"/>
</dbReference>
<feature type="transmembrane region" description="Helical" evidence="7">
    <location>
        <begin position="524"/>
        <end position="553"/>
    </location>
</feature>
<dbReference type="PANTHER" id="PTHR10283:SF92">
    <property type="entry name" value="LOW-AFFINITY PHOSPHATE TRANSPORTER PHO91"/>
    <property type="match status" value="1"/>
</dbReference>
<dbReference type="GO" id="GO:0005315">
    <property type="term" value="F:phosphate transmembrane transporter activity"/>
    <property type="evidence" value="ECO:0007669"/>
    <property type="project" value="TreeGrafter"/>
</dbReference>
<feature type="region of interest" description="Disordered" evidence="6">
    <location>
        <begin position="223"/>
        <end position="295"/>
    </location>
</feature>
<dbReference type="CDD" id="cd01115">
    <property type="entry name" value="SLC13_permease"/>
    <property type="match status" value="1"/>
</dbReference>
<feature type="domain" description="SPX" evidence="8">
    <location>
        <begin position="1"/>
        <end position="397"/>
    </location>
</feature>
<reference evidence="9" key="2">
    <citation type="submission" date="2023-02" db="EMBL/GenBank/DDBJ databases">
        <authorList>
            <consortium name="DOE Joint Genome Institute"/>
            <person name="Mondo S.J."/>
            <person name="Chang Y."/>
            <person name="Wang Y."/>
            <person name="Ahrendt S."/>
            <person name="Andreopoulos W."/>
            <person name="Barry K."/>
            <person name="Beard J."/>
            <person name="Benny G.L."/>
            <person name="Blankenship S."/>
            <person name="Bonito G."/>
            <person name="Cuomo C."/>
            <person name="Desiro A."/>
            <person name="Gervers K.A."/>
            <person name="Hundley H."/>
            <person name="Kuo A."/>
            <person name="LaButti K."/>
            <person name="Lang B.F."/>
            <person name="Lipzen A."/>
            <person name="O'Donnell K."/>
            <person name="Pangilinan J."/>
            <person name="Reynolds N."/>
            <person name="Sandor L."/>
            <person name="Smith M.W."/>
            <person name="Tsang A."/>
            <person name="Grigoriev I.V."/>
            <person name="Stajich J.E."/>
            <person name="Spatafora J.W."/>
        </authorList>
    </citation>
    <scope>NUCLEOTIDE SEQUENCE</scope>
    <source>
        <strain evidence="9">RSA 2281</strain>
    </source>
</reference>
<dbReference type="GO" id="GO:0006817">
    <property type="term" value="P:phosphate ion transport"/>
    <property type="evidence" value="ECO:0007669"/>
    <property type="project" value="TreeGrafter"/>
</dbReference>
<feature type="transmembrane region" description="Helical" evidence="7">
    <location>
        <begin position="748"/>
        <end position="767"/>
    </location>
</feature>
<feature type="transmembrane region" description="Helical" evidence="7">
    <location>
        <begin position="703"/>
        <end position="727"/>
    </location>
</feature>
<feature type="region of interest" description="Disordered" evidence="6">
    <location>
        <begin position="58"/>
        <end position="103"/>
    </location>
</feature>
<dbReference type="Pfam" id="PF03600">
    <property type="entry name" value="CitMHS"/>
    <property type="match status" value="1"/>
</dbReference>
<evidence type="ECO:0000313" key="9">
    <source>
        <dbReference type="EMBL" id="KAI9276769.1"/>
    </source>
</evidence>
<feature type="transmembrane region" description="Helical" evidence="7">
    <location>
        <begin position="779"/>
        <end position="796"/>
    </location>
</feature>
<name>A0AAD5PJ24_9FUNG</name>
<evidence type="ECO:0000256" key="3">
    <source>
        <dbReference type="ARBA" id="ARBA00022692"/>
    </source>
</evidence>
<organism evidence="9 10">
    <name type="scientific">Phascolomyces articulosus</name>
    <dbReference type="NCBI Taxonomy" id="60185"/>
    <lineage>
        <taxon>Eukaryota</taxon>
        <taxon>Fungi</taxon>
        <taxon>Fungi incertae sedis</taxon>
        <taxon>Mucoromycota</taxon>
        <taxon>Mucoromycotina</taxon>
        <taxon>Mucoromycetes</taxon>
        <taxon>Mucorales</taxon>
        <taxon>Lichtheimiaceae</taxon>
        <taxon>Phascolomyces</taxon>
    </lineage>
</organism>
<keyword evidence="10" id="KW-1185">Reference proteome</keyword>
<feature type="compositionally biased region" description="Low complexity" evidence="6">
    <location>
        <begin position="223"/>
        <end position="250"/>
    </location>
</feature>
<keyword evidence="2" id="KW-0813">Transport</keyword>
<feature type="compositionally biased region" description="Polar residues" evidence="6">
    <location>
        <begin position="265"/>
        <end position="282"/>
    </location>
</feature>
<feature type="transmembrane region" description="Helical" evidence="7">
    <location>
        <begin position="841"/>
        <end position="874"/>
    </location>
</feature>
<feature type="transmembrane region" description="Helical" evidence="7">
    <location>
        <begin position="626"/>
        <end position="649"/>
    </location>
</feature>
<dbReference type="GO" id="GO:0005886">
    <property type="term" value="C:plasma membrane"/>
    <property type="evidence" value="ECO:0007669"/>
    <property type="project" value="TreeGrafter"/>
</dbReference>
<dbReference type="Proteomes" id="UP001209540">
    <property type="component" value="Unassembled WGS sequence"/>
</dbReference>
<reference evidence="9" key="1">
    <citation type="journal article" date="2022" name="IScience">
        <title>Evolution of zygomycete secretomes and the origins of terrestrial fungal ecologies.</title>
        <authorList>
            <person name="Chang Y."/>
            <person name="Wang Y."/>
            <person name="Mondo S."/>
            <person name="Ahrendt S."/>
            <person name="Andreopoulos W."/>
            <person name="Barry K."/>
            <person name="Beard J."/>
            <person name="Benny G.L."/>
            <person name="Blankenship S."/>
            <person name="Bonito G."/>
            <person name="Cuomo C."/>
            <person name="Desiro A."/>
            <person name="Gervers K.A."/>
            <person name="Hundley H."/>
            <person name="Kuo A."/>
            <person name="LaButti K."/>
            <person name="Lang B.F."/>
            <person name="Lipzen A."/>
            <person name="O'Donnell K."/>
            <person name="Pangilinan J."/>
            <person name="Reynolds N."/>
            <person name="Sandor L."/>
            <person name="Smith M.E."/>
            <person name="Tsang A."/>
            <person name="Grigoriev I.V."/>
            <person name="Stajich J.E."/>
            <person name="Spatafora J.W."/>
        </authorList>
    </citation>
    <scope>NUCLEOTIDE SEQUENCE</scope>
    <source>
        <strain evidence="9">RSA 2281</strain>
    </source>
</reference>
<feature type="compositionally biased region" description="Polar residues" evidence="6">
    <location>
        <begin position="74"/>
        <end position="92"/>
    </location>
</feature>
<keyword evidence="5 7" id="KW-0472">Membrane</keyword>
<comment type="caution">
    <text evidence="9">The sequence shown here is derived from an EMBL/GenBank/DDBJ whole genome shotgun (WGS) entry which is preliminary data.</text>
</comment>
<dbReference type="GO" id="GO:0006797">
    <property type="term" value="P:polyphosphate metabolic process"/>
    <property type="evidence" value="ECO:0007669"/>
    <property type="project" value="TreeGrafter"/>
</dbReference>
<evidence type="ECO:0000256" key="2">
    <source>
        <dbReference type="ARBA" id="ARBA00022448"/>
    </source>
</evidence>
<feature type="compositionally biased region" description="Basic and acidic residues" evidence="6">
    <location>
        <begin position="93"/>
        <end position="103"/>
    </location>
</feature>
<evidence type="ECO:0000313" key="10">
    <source>
        <dbReference type="Proteomes" id="UP001209540"/>
    </source>
</evidence>
<feature type="transmembrane region" description="Helical" evidence="7">
    <location>
        <begin position="574"/>
        <end position="597"/>
    </location>
</feature>
<keyword evidence="4 7" id="KW-1133">Transmembrane helix</keyword>
<dbReference type="PROSITE" id="PS51382">
    <property type="entry name" value="SPX"/>
    <property type="match status" value="1"/>
</dbReference>
<feature type="transmembrane region" description="Helical" evidence="7">
    <location>
        <begin position="661"/>
        <end position="683"/>
    </location>
</feature>
<evidence type="ECO:0000259" key="8">
    <source>
        <dbReference type="PROSITE" id="PS51382"/>
    </source>
</evidence>
<evidence type="ECO:0000256" key="7">
    <source>
        <dbReference type="SAM" id="Phobius"/>
    </source>
</evidence>
<accession>A0AAD5PJ24</accession>
<feature type="transmembrane region" description="Helical" evidence="7">
    <location>
        <begin position="925"/>
        <end position="953"/>
    </location>
</feature>
<proteinExistence type="predicted"/>
<dbReference type="PANTHER" id="PTHR10283">
    <property type="entry name" value="SOLUTE CARRIER FAMILY 13 MEMBER"/>
    <property type="match status" value="1"/>
</dbReference>
<feature type="transmembrane region" description="Helical" evidence="7">
    <location>
        <begin position="886"/>
        <end position="905"/>
    </location>
</feature>
<feature type="transmembrane region" description="Helical" evidence="7">
    <location>
        <begin position="493"/>
        <end position="512"/>
    </location>
</feature>
<dbReference type="Pfam" id="PF03105">
    <property type="entry name" value="SPX"/>
    <property type="match status" value="1"/>
</dbReference>
<gene>
    <name evidence="9" type="ORF">BDA99DRAFT_118029</name>
</gene>
<dbReference type="AlphaFoldDB" id="A0AAD5PJ24"/>
<comment type="subcellular location">
    <subcellularLocation>
        <location evidence="1">Membrane</location>
        <topology evidence="1">Multi-pass membrane protein</topology>
    </subcellularLocation>
</comment>
<protein>
    <submittedName>
        <fullName evidence="9">SPX domain-containing protein</fullName>
    </submittedName>
</protein>
<evidence type="ECO:0000256" key="6">
    <source>
        <dbReference type="SAM" id="MobiDB-lite"/>
    </source>
</evidence>
<evidence type="ECO:0000256" key="5">
    <source>
        <dbReference type="ARBA" id="ARBA00023136"/>
    </source>
</evidence>